<dbReference type="SUPFAM" id="SSF57701">
    <property type="entry name" value="Zn2/Cys6 DNA-binding domain"/>
    <property type="match status" value="1"/>
</dbReference>
<keyword evidence="4" id="KW-0804">Transcription</keyword>
<dbReference type="GO" id="GO:0008270">
    <property type="term" value="F:zinc ion binding"/>
    <property type="evidence" value="ECO:0007669"/>
    <property type="project" value="InterPro"/>
</dbReference>
<feature type="compositionally biased region" description="Acidic residues" evidence="6">
    <location>
        <begin position="1"/>
        <end position="11"/>
    </location>
</feature>
<comment type="caution">
    <text evidence="8">The sequence shown here is derived from an EMBL/GenBank/DDBJ whole genome shotgun (WGS) entry which is preliminary data.</text>
</comment>
<comment type="subcellular location">
    <subcellularLocation>
        <location evidence="1">Nucleus</location>
    </subcellularLocation>
</comment>
<dbReference type="InterPro" id="IPR051089">
    <property type="entry name" value="prtT"/>
</dbReference>
<evidence type="ECO:0000256" key="2">
    <source>
        <dbReference type="ARBA" id="ARBA00023015"/>
    </source>
</evidence>
<proteinExistence type="predicted"/>
<dbReference type="PROSITE" id="PS00463">
    <property type="entry name" value="ZN2_CY6_FUNGAL_1"/>
    <property type="match status" value="1"/>
</dbReference>
<dbReference type="PANTHER" id="PTHR31845">
    <property type="entry name" value="FINGER DOMAIN PROTEIN, PUTATIVE-RELATED"/>
    <property type="match status" value="1"/>
</dbReference>
<feature type="region of interest" description="Disordered" evidence="6">
    <location>
        <begin position="149"/>
        <end position="188"/>
    </location>
</feature>
<accession>A0A444S063</accession>
<keyword evidence="2" id="KW-0805">Transcription regulation</keyword>
<gene>
    <name evidence="8" type="ORF">VDGE_06344</name>
</gene>
<dbReference type="GO" id="GO:0000976">
    <property type="term" value="F:transcription cis-regulatory region binding"/>
    <property type="evidence" value="ECO:0007669"/>
    <property type="project" value="TreeGrafter"/>
</dbReference>
<protein>
    <recommendedName>
        <fullName evidence="7">Zn(2)-C6 fungal-type domain-containing protein</fullName>
    </recommendedName>
</protein>
<reference evidence="8 9" key="1">
    <citation type="submission" date="2018-12" db="EMBL/GenBank/DDBJ databases">
        <title>Genome of Verticillium dahliae isolate Getta Getta.</title>
        <authorList>
            <person name="Gardiner D.M."/>
        </authorList>
    </citation>
    <scope>NUCLEOTIDE SEQUENCE [LARGE SCALE GENOMIC DNA]</scope>
    <source>
        <strain evidence="8 9">Getta Getta</strain>
    </source>
</reference>
<feature type="region of interest" description="Disordered" evidence="6">
    <location>
        <begin position="1"/>
        <end position="21"/>
    </location>
</feature>
<dbReference type="GO" id="GO:0000981">
    <property type="term" value="F:DNA-binding transcription factor activity, RNA polymerase II-specific"/>
    <property type="evidence" value="ECO:0007669"/>
    <property type="project" value="InterPro"/>
</dbReference>
<dbReference type="InterPro" id="IPR001138">
    <property type="entry name" value="Zn2Cys6_DnaBD"/>
</dbReference>
<dbReference type="Gene3D" id="4.10.240.10">
    <property type="entry name" value="Zn(2)-C6 fungal-type DNA-binding domain"/>
    <property type="match status" value="1"/>
</dbReference>
<dbReference type="AlphaFoldDB" id="A0A444S063"/>
<evidence type="ECO:0000256" key="4">
    <source>
        <dbReference type="ARBA" id="ARBA00023163"/>
    </source>
</evidence>
<evidence type="ECO:0000256" key="6">
    <source>
        <dbReference type="SAM" id="MobiDB-lite"/>
    </source>
</evidence>
<dbReference type="GO" id="GO:0005634">
    <property type="term" value="C:nucleus"/>
    <property type="evidence" value="ECO:0007669"/>
    <property type="project" value="UniProtKB-SubCell"/>
</dbReference>
<evidence type="ECO:0000259" key="7">
    <source>
        <dbReference type="PROSITE" id="PS00463"/>
    </source>
</evidence>
<feature type="compositionally biased region" description="Low complexity" evidence="6">
    <location>
        <begin position="149"/>
        <end position="175"/>
    </location>
</feature>
<dbReference type="PANTHER" id="PTHR31845:SF10">
    <property type="entry name" value="ZN(II)2CYS6 TRANSCRIPTION FACTOR (EUROFUNG)"/>
    <property type="match status" value="1"/>
</dbReference>
<dbReference type="SMART" id="SM00066">
    <property type="entry name" value="GAL4"/>
    <property type="match status" value="1"/>
</dbReference>
<evidence type="ECO:0000313" key="8">
    <source>
        <dbReference type="EMBL" id="RXG46821.1"/>
    </source>
</evidence>
<organism evidence="8 9">
    <name type="scientific">Verticillium dahliae</name>
    <name type="common">Verticillium wilt</name>
    <dbReference type="NCBI Taxonomy" id="27337"/>
    <lineage>
        <taxon>Eukaryota</taxon>
        <taxon>Fungi</taxon>
        <taxon>Dikarya</taxon>
        <taxon>Ascomycota</taxon>
        <taxon>Pezizomycotina</taxon>
        <taxon>Sordariomycetes</taxon>
        <taxon>Hypocreomycetidae</taxon>
        <taxon>Glomerellales</taxon>
        <taxon>Plectosphaerellaceae</taxon>
        <taxon>Verticillium</taxon>
    </lineage>
</organism>
<feature type="region of interest" description="Disordered" evidence="6">
    <location>
        <begin position="51"/>
        <end position="70"/>
    </location>
</feature>
<feature type="domain" description="Zn(2)-C6 fungal-type" evidence="7">
    <location>
        <begin position="22"/>
        <end position="53"/>
    </location>
</feature>
<name>A0A444S063_VERDA</name>
<dbReference type="InterPro" id="IPR036864">
    <property type="entry name" value="Zn2-C6_fun-type_DNA-bd_sf"/>
</dbReference>
<dbReference type="EMBL" id="RSDZ01000043">
    <property type="protein sequence ID" value="RXG46821.1"/>
    <property type="molecule type" value="Genomic_DNA"/>
</dbReference>
<keyword evidence="5" id="KW-0539">Nucleus</keyword>
<evidence type="ECO:0000256" key="3">
    <source>
        <dbReference type="ARBA" id="ARBA00023125"/>
    </source>
</evidence>
<evidence type="ECO:0000313" key="9">
    <source>
        <dbReference type="Proteomes" id="UP000288725"/>
    </source>
</evidence>
<evidence type="ECO:0000256" key="5">
    <source>
        <dbReference type="ARBA" id="ARBA00023242"/>
    </source>
</evidence>
<evidence type="ECO:0000256" key="1">
    <source>
        <dbReference type="ARBA" id="ARBA00004123"/>
    </source>
</evidence>
<keyword evidence="3" id="KW-0238">DNA-binding</keyword>
<dbReference type="Proteomes" id="UP000288725">
    <property type="component" value="Chromosome 8"/>
</dbReference>
<sequence length="695" mass="74442">MTFLTEPEDLDPGQTANKGPKACTTCAKAKSRCIPGPPHSDKCERCHRLQKPCASQTPAPPRAKKEPRPTRVAELEKRLNELTSQLHAAKTSQLHVAKTSPAAATTTMTTTTTTTAVVPSSSHPSPSVARPAAKPVGVPFGHLFPGAGAALDPDPAPAATVASPTSPESLPSTSTRATPMPSDAAAAAAASASSAARAREITWPTGAQADADLRLYRGIMQDLFPFVLPPPDMDAATLASTRPFLFKGVVVVASHYDAYRQLVLGDRMLAEVAQAALTKPHKSLDLLQGLQLLVAWFSYNMNSYQLTNLLYLARSMSVTLGARDAQVGLTPAEAAARSLEYMRAFLGCYYLNALVFTTNKRPDAFMNTTHLDGCCKAVEDKAEHASDVLVVKLFRIQQLAQTISLALCADSAAFQSMQVPLTMVVQSFQQQLDLFKSTLPAAVQTNSTLLSHIAIAEILLYEIGLPERQKAGALIPHTDRLGLLWNCLTAAKTFMDIRFAESNLRPRFIYLNASDWLFAVLVALKLRTLELPGWDIRVVDAHLPLEHMVDTQIRDMDELVAKRAEGTQPGDALACSSSQSQGFLDPYERNRQVISHLKHLAARELNALSEAAGRTPECGLTVVAAVAANAASSRAAPSAVAPGLSGGGALAGPAMATDTMMRDLDAAFWSDAFSDPSWLFGDTGNSAVADMDWNY</sequence>